<evidence type="ECO:0000313" key="3">
    <source>
        <dbReference type="Proteomes" id="UP000073604"/>
    </source>
</evidence>
<dbReference type="KEGG" id="tpep:A0127_02865"/>
<dbReference type="AlphaFoldDB" id="A0A142CTS9"/>
<dbReference type="GO" id="GO:0016747">
    <property type="term" value="F:acyltransferase activity, transferring groups other than amino-acyl groups"/>
    <property type="evidence" value="ECO:0007669"/>
    <property type="project" value="InterPro"/>
</dbReference>
<dbReference type="EMBL" id="CP014750">
    <property type="protein sequence ID" value="AMQ18181.1"/>
    <property type="molecule type" value="Genomic_DNA"/>
</dbReference>
<keyword evidence="2" id="KW-0808">Transferase</keyword>
<dbReference type="SUPFAM" id="SSF55729">
    <property type="entry name" value="Acyl-CoA N-acyltransferases (Nat)"/>
    <property type="match status" value="1"/>
</dbReference>
<dbReference type="RefSeq" id="WP_062387734.1">
    <property type="nucleotide sequence ID" value="NZ_CP014750.1"/>
</dbReference>
<organism evidence="2 3">
    <name type="scientific">Thermococcus peptonophilus</name>
    <dbReference type="NCBI Taxonomy" id="53952"/>
    <lineage>
        <taxon>Archaea</taxon>
        <taxon>Methanobacteriati</taxon>
        <taxon>Methanobacteriota</taxon>
        <taxon>Thermococci</taxon>
        <taxon>Thermococcales</taxon>
        <taxon>Thermococcaceae</taxon>
        <taxon>Thermococcus</taxon>
    </lineage>
</organism>
<dbReference type="PANTHER" id="PTHR43072">
    <property type="entry name" value="N-ACETYLTRANSFERASE"/>
    <property type="match status" value="1"/>
</dbReference>
<dbReference type="Proteomes" id="UP000073604">
    <property type="component" value="Chromosome"/>
</dbReference>
<evidence type="ECO:0000259" key="1">
    <source>
        <dbReference type="PROSITE" id="PS51186"/>
    </source>
</evidence>
<dbReference type="InterPro" id="IPR016181">
    <property type="entry name" value="Acyl_CoA_acyltransferase"/>
</dbReference>
<keyword evidence="3" id="KW-1185">Reference proteome</keyword>
<dbReference type="InterPro" id="IPR000182">
    <property type="entry name" value="GNAT_dom"/>
</dbReference>
<feature type="domain" description="N-acetyltransferase" evidence="1">
    <location>
        <begin position="3"/>
        <end position="149"/>
    </location>
</feature>
<dbReference type="GeneID" id="27139453"/>
<protein>
    <submittedName>
        <fullName evidence="2">GNAT family acetyltransferase</fullName>
    </submittedName>
</protein>
<dbReference type="STRING" id="53952.A0127_02865"/>
<name>A0A142CTS9_9EURY</name>
<dbReference type="PANTHER" id="PTHR43072:SF60">
    <property type="entry name" value="L-2,4-DIAMINOBUTYRIC ACID ACETYLTRANSFERASE"/>
    <property type="match status" value="1"/>
</dbReference>
<gene>
    <name evidence="2" type="ORF">A0127_02865</name>
</gene>
<proteinExistence type="predicted"/>
<reference evidence="3" key="1">
    <citation type="submission" date="2016-03" db="EMBL/GenBank/DDBJ databases">
        <authorList>
            <person name="Oger P.M."/>
        </authorList>
    </citation>
    <scope>NUCLEOTIDE SEQUENCE [LARGE SCALE GENOMIC DNA]</scope>
    <source>
        <strain evidence="3">OG-1</strain>
    </source>
</reference>
<dbReference type="CDD" id="cd04301">
    <property type="entry name" value="NAT_SF"/>
    <property type="match status" value="1"/>
</dbReference>
<accession>A0A142CTS9</accession>
<sequence length="270" mass="30962">MEPIIREAQPEDKPFIEEISRLTWEGNDYLAHVFDDWIKDGNFYVLELDGKVIGTVKLTLLLNRVGWMEGIRVHPYYRGRGFGRMLHNFIVQRGKALADEGKIDALEFSTYIQFKEPITMAEKDGFWIKARFFVASASVENFEPEEPMRIEPEMEDLTLGLIPIGWRFVKRNEDTLDWIKRNAEVYDHNGLRFIGSKGGTTFAPLDPGPAALKALLPAMAWVAKERGKEEFDLMLLSAIKPVLSGFKRTGIRIWGNAEEPNVLVFRKNLT</sequence>
<dbReference type="PROSITE" id="PS51186">
    <property type="entry name" value="GNAT"/>
    <property type="match status" value="1"/>
</dbReference>
<dbReference type="OrthoDB" id="134118at2157"/>
<evidence type="ECO:0000313" key="2">
    <source>
        <dbReference type="EMBL" id="AMQ18181.1"/>
    </source>
</evidence>
<dbReference type="Pfam" id="PF00583">
    <property type="entry name" value="Acetyltransf_1"/>
    <property type="match status" value="1"/>
</dbReference>
<dbReference type="Gene3D" id="3.40.630.30">
    <property type="match status" value="1"/>
</dbReference>